<sequence length="75" mass="9134">MHRYTEPISLYWLTVQRRRNCEPHTKRKHKKRRDTQEVNRGSLVVYCVIILCCFLRADAERRVEGKKTTKYVLVR</sequence>
<evidence type="ECO:0008006" key="3">
    <source>
        <dbReference type="Google" id="ProtNLM"/>
    </source>
</evidence>
<keyword evidence="2" id="KW-1185">Reference proteome</keyword>
<dbReference type="Proteomes" id="UP000693946">
    <property type="component" value="Linkage Group LG1"/>
</dbReference>
<comment type="caution">
    <text evidence="1">The sequence shown here is derived from an EMBL/GenBank/DDBJ whole genome shotgun (WGS) entry which is preliminary data.</text>
</comment>
<accession>A0AAV6T2T0</accession>
<reference evidence="1 2" key="1">
    <citation type="journal article" date="2021" name="Sci. Rep.">
        <title>Chromosome anchoring in Senegalese sole (Solea senegalensis) reveals sex-associated markers and genome rearrangements in flatfish.</title>
        <authorList>
            <person name="Guerrero-Cozar I."/>
            <person name="Gomez-Garrido J."/>
            <person name="Berbel C."/>
            <person name="Martinez-Blanch J.F."/>
            <person name="Alioto T."/>
            <person name="Claros M.G."/>
            <person name="Gagnaire P.A."/>
            <person name="Manchado M."/>
        </authorList>
    </citation>
    <scope>NUCLEOTIDE SEQUENCE [LARGE SCALE GENOMIC DNA]</scope>
    <source>
        <strain evidence="1">Sse05_10M</strain>
    </source>
</reference>
<dbReference type="EMBL" id="JAGKHQ010000001">
    <property type="protein sequence ID" value="KAG7523689.1"/>
    <property type="molecule type" value="Genomic_DNA"/>
</dbReference>
<evidence type="ECO:0000313" key="1">
    <source>
        <dbReference type="EMBL" id="KAG7523689.1"/>
    </source>
</evidence>
<gene>
    <name evidence="1" type="ORF">JOB18_001916</name>
</gene>
<proteinExistence type="predicted"/>
<dbReference type="AlphaFoldDB" id="A0AAV6T2T0"/>
<protein>
    <recommendedName>
        <fullName evidence="3">Secreted protein</fullName>
    </recommendedName>
</protein>
<evidence type="ECO:0000313" key="2">
    <source>
        <dbReference type="Proteomes" id="UP000693946"/>
    </source>
</evidence>
<name>A0AAV6T2T0_SOLSE</name>
<organism evidence="1 2">
    <name type="scientific">Solea senegalensis</name>
    <name type="common">Senegalese sole</name>
    <dbReference type="NCBI Taxonomy" id="28829"/>
    <lineage>
        <taxon>Eukaryota</taxon>
        <taxon>Metazoa</taxon>
        <taxon>Chordata</taxon>
        <taxon>Craniata</taxon>
        <taxon>Vertebrata</taxon>
        <taxon>Euteleostomi</taxon>
        <taxon>Actinopterygii</taxon>
        <taxon>Neopterygii</taxon>
        <taxon>Teleostei</taxon>
        <taxon>Neoteleostei</taxon>
        <taxon>Acanthomorphata</taxon>
        <taxon>Carangaria</taxon>
        <taxon>Pleuronectiformes</taxon>
        <taxon>Pleuronectoidei</taxon>
        <taxon>Soleidae</taxon>
        <taxon>Solea</taxon>
    </lineage>
</organism>